<dbReference type="EMBL" id="LAZR01057160">
    <property type="protein sequence ID" value="KKK72639.1"/>
    <property type="molecule type" value="Genomic_DNA"/>
</dbReference>
<dbReference type="AlphaFoldDB" id="A0A0F9A218"/>
<evidence type="ECO:0000313" key="1">
    <source>
        <dbReference type="EMBL" id="KKK72639.1"/>
    </source>
</evidence>
<reference evidence="1" key="1">
    <citation type="journal article" date="2015" name="Nature">
        <title>Complex archaea that bridge the gap between prokaryotes and eukaryotes.</title>
        <authorList>
            <person name="Spang A."/>
            <person name="Saw J.H."/>
            <person name="Jorgensen S.L."/>
            <person name="Zaremba-Niedzwiedzka K."/>
            <person name="Martijn J."/>
            <person name="Lind A.E."/>
            <person name="van Eijk R."/>
            <person name="Schleper C."/>
            <person name="Guy L."/>
            <person name="Ettema T.J."/>
        </authorList>
    </citation>
    <scope>NUCLEOTIDE SEQUENCE</scope>
</reference>
<organism evidence="1">
    <name type="scientific">marine sediment metagenome</name>
    <dbReference type="NCBI Taxonomy" id="412755"/>
    <lineage>
        <taxon>unclassified sequences</taxon>
        <taxon>metagenomes</taxon>
        <taxon>ecological metagenomes</taxon>
    </lineage>
</organism>
<gene>
    <name evidence="1" type="ORF">LCGC14_2901840</name>
</gene>
<comment type="caution">
    <text evidence="1">The sequence shown here is derived from an EMBL/GenBank/DDBJ whole genome shotgun (WGS) entry which is preliminary data.</text>
</comment>
<feature type="non-terminal residue" evidence="1">
    <location>
        <position position="1"/>
    </location>
</feature>
<accession>A0A0F9A218</accession>
<protein>
    <submittedName>
        <fullName evidence="1">Uncharacterized protein</fullName>
    </submittedName>
</protein>
<proteinExistence type="predicted"/>
<name>A0A0F9A218_9ZZZZ</name>
<sequence>VMTDRSKIGRNNRARGAAAEREAARLLTKITGMEWYRNIDRGGKYGDVACATAVVENKTVTGKMPPLFDGALAQVAEAAEHTEKDNFGVLVRYARPGHRARWLRIQEL</sequence>